<dbReference type="PROSITE" id="PS51450">
    <property type="entry name" value="LRR"/>
    <property type="match status" value="4"/>
</dbReference>
<keyword evidence="2" id="KW-0677">Repeat</keyword>
<dbReference type="SUPFAM" id="SSF52058">
    <property type="entry name" value="L domain-like"/>
    <property type="match status" value="1"/>
</dbReference>
<organism evidence="3 4">
    <name type="scientific">Rhynchophorus ferrugineus</name>
    <name type="common">Red palm weevil</name>
    <name type="synonym">Curculio ferrugineus</name>
    <dbReference type="NCBI Taxonomy" id="354439"/>
    <lineage>
        <taxon>Eukaryota</taxon>
        <taxon>Metazoa</taxon>
        <taxon>Ecdysozoa</taxon>
        <taxon>Arthropoda</taxon>
        <taxon>Hexapoda</taxon>
        <taxon>Insecta</taxon>
        <taxon>Pterygota</taxon>
        <taxon>Neoptera</taxon>
        <taxon>Endopterygota</taxon>
        <taxon>Coleoptera</taxon>
        <taxon>Polyphaga</taxon>
        <taxon>Cucujiformia</taxon>
        <taxon>Curculionidae</taxon>
        <taxon>Dryophthorinae</taxon>
        <taxon>Rhynchophorus</taxon>
    </lineage>
</organism>
<dbReference type="Gene3D" id="3.80.10.10">
    <property type="entry name" value="Ribonuclease Inhibitor"/>
    <property type="match status" value="2"/>
</dbReference>
<dbReference type="EMBL" id="JAACXV010000040">
    <property type="protein sequence ID" value="KAF7285924.1"/>
    <property type="molecule type" value="Genomic_DNA"/>
</dbReference>
<dbReference type="Pfam" id="PF13516">
    <property type="entry name" value="LRR_6"/>
    <property type="match status" value="1"/>
</dbReference>
<evidence type="ECO:0000313" key="3">
    <source>
        <dbReference type="EMBL" id="KAF7285924.1"/>
    </source>
</evidence>
<evidence type="ECO:0000256" key="2">
    <source>
        <dbReference type="ARBA" id="ARBA00022737"/>
    </source>
</evidence>
<accession>A0A834IRC9</accession>
<reference evidence="3" key="1">
    <citation type="submission" date="2020-08" db="EMBL/GenBank/DDBJ databases">
        <title>Genome sequencing and assembly of the red palm weevil Rhynchophorus ferrugineus.</title>
        <authorList>
            <person name="Dias G.B."/>
            <person name="Bergman C.M."/>
            <person name="Manee M."/>
        </authorList>
    </citation>
    <scope>NUCLEOTIDE SEQUENCE</scope>
    <source>
        <strain evidence="3">AA-2017</strain>
        <tissue evidence="3">Whole larva</tissue>
    </source>
</reference>
<dbReference type="AlphaFoldDB" id="A0A834IRC9"/>
<dbReference type="Pfam" id="PF12799">
    <property type="entry name" value="LRR_4"/>
    <property type="match status" value="2"/>
</dbReference>
<dbReference type="InterPro" id="IPR001611">
    <property type="entry name" value="Leu-rich_rpt"/>
</dbReference>
<dbReference type="GO" id="GO:0005737">
    <property type="term" value="C:cytoplasm"/>
    <property type="evidence" value="ECO:0007669"/>
    <property type="project" value="TreeGrafter"/>
</dbReference>
<protein>
    <submittedName>
        <fullName evidence="3">Uncharacterized protein</fullName>
    </submittedName>
</protein>
<dbReference type="PANTHER" id="PTHR15454">
    <property type="entry name" value="NISCHARIN RELATED"/>
    <property type="match status" value="1"/>
</dbReference>
<keyword evidence="4" id="KW-1185">Reference proteome</keyword>
<keyword evidence="1" id="KW-0433">Leucine-rich repeat</keyword>
<proteinExistence type="predicted"/>
<name>A0A834IRC9_RHYFE</name>
<dbReference type="InterPro" id="IPR032675">
    <property type="entry name" value="LRR_dom_sf"/>
</dbReference>
<dbReference type="Proteomes" id="UP000625711">
    <property type="component" value="Unassembled WGS sequence"/>
</dbReference>
<sequence length="356" mass="41243">MNFTAQEFEGIFQNAIQANTPSLINYMPSSCTGSVQDIHENIESSSEEEEQVFEPTLDDRCEELCRSFRNLEGQWRTYRFFLHEWNSEDDVVHSANLDYSIEGEDTDTDGYNILTKNIITSGLSRLDACPEFRHYAYTKCVLRKKKLSNIDIMKSYNYLQYVDVAGNFLTTLKPLGNLPFLKYLDASHNSLETVLDFKAPFILTTVNLSHNKIETIPDLSEFWSITDLNLSHNKISAIEGFGCLRYLNSLNLSFNNITVVKNLDGLRIQFLYLQRNKIQLKWSEEKAFENLPFLRTLNLNDNEVTSVKPLEGLVSLECLEVANNKIRQLLDIYYLRNLKFLSKMNMMGNPVTWKKR</sequence>
<dbReference type="InterPro" id="IPR025875">
    <property type="entry name" value="Leu-rich_rpt_4"/>
</dbReference>
<dbReference type="OrthoDB" id="6334211at2759"/>
<evidence type="ECO:0000313" key="4">
    <source>
        <dbReference type="Proteomes" id="UP000625711"/>
    </source>
</evidence>
<evidence type="ECO:0000256" key="1">
    <source>
        <dbReference type="ARBA" id="ARBA00022614"/>
    </source>
</evidence>
<comment type="caution">
    <text evidence="3">The sequence shown here is derived from an EMBL/GenBank/DDBJ whole genome shotgun (WGS) entry which is preliminary data.</text>
</comment>
<gene>
    <name evidence="3" type="ORF">GWI33_008897</name>
</gene>